<evidence type="ECO:0000256" key="7">
    <source>
        <dbReference type="ARBA" id="ARBA00022723"/>
    </source>
</evidence>
<keyword evidence="4" id="KW-0963">Cytoplasm</keyword>
<dbReference type="Gene3D" id="3.90.550.10">
    <property type="entry name" value="Spore Coat Polysaccharide Biosynthesis Protein SpsA, Chain A"/>
    <property type="match status" value="1"/>
</dbReference>
<evidence type="ECO:0000256" key="3">
    <source>
        <dbReference type="ARBA" id="ARBA00007947"/>
    </source>
</evidence>
<accession>A0ABT7VW16</accession>
<comment type="caution">
    <text evidence="20">The sequence shown here is derived from an EMBL/GenBank/DDBJ whole genome shotgun (WGS) entry which is preliminary data.</text>
</comment>
<comment type="similarity">
    <text evidence="3">In the N-terminal section; belongs to the N-acetylglucosamine-1-phosphate uridyltransferase family.</text>
</comment>
<evidence type="ECO:0000256" key="6">
    <source>
        <dbReference type="ARBA" id="ARBA00022695"/>
    </source>
</evidence>
<keyword evidence="5 20" id="KW-0808">Transferase</keyword>
<proteinExistence type="inferred from homology"/>
<evidence type="ECO:0000256" key="2">
    <source>
        <dbReference type="ARBA" id="ARBA00007707"/>
    </source>
</evidence>
<organism evidence="20 21">
    <name type="scientific">Candidatus Marithioploca araucensis</name>
    <dbReference type="NCBI Taxonomy" id="70273"/>
    <lineage>
        <taxon>Bacteria</taxon>
        <taxon>Pseudomonadati</taxon>
        <taxon>Pseudomonadota</taxon>
        <taxon>Gammaproteobacteria</taxon>
        <taxon>Thiotrichales</taxon>
        <taxon>Thiotrichaceae</taxon>
        <taxon>Candidatus Marithioploca</taxon>
    </lineage>
</organism>
<keyword evidence="7" id="KW-0479">Metal-binding</keyword>
<dbReference type="GO" id="GO:0019134">
    <property type="term" value="F:glucosamine-1-phosphate N-acetyltransferase activity"/>
    <property type="evidence" value="ECO:0007669"/>
    <property type="project" value="UniProtKB-EC"/>
</dbReference>
<dbReference type="PANTHER" id="PTHR43584:SF3">
    <property type="entry name" value="BIFUNCTIONAL PROTEIN GLMU"/>
    <property type="match status" value="1"/>
</dbReference>
<dbReference type="Proteomes" id="UP001171945">
    <property type="component" value="Unassembled WGS sequence"/>
</dbReference>
<dbReference type="InterPro" id="IPR050065">
    <property type="entry name" value="GlmU-like"/>
</dbReference>
<dbReference type="InterPro" id="IPR029044">
    <property type="entry name" value="Nucleotide-diphossugar_trans"/>
</dbReference>
<dbReference type="GO" id="GO:0003977">
    <property type="term" value="F:UDP-N-acetylglucosamine diphosphorylase activity"/>
    <property type="evidence" value="ECO:0007669"/>
    <property type="project" value="UniProtKB-EC"/>
</dbReference>
<evidence type="ECO:0000256" key="14">
    <source>
        <dbReference type="ARBA" id="ARBA00023316"/>
    </source>
</evidence>
<dbReference type="InterPro" id="IPR056729">
    <property type="entry name" value="GMPPB_C"/>
</dbReference>
<dbReference type="InterPro" id="IPR025877">
    <property type="entry name" value="MobA-like_NTP_Trfase"/>
</dbReference>
<comment type="similarity">
    <text evidence="2">In the C-terminal section; belongs to the transferase hexapeptide repeat family.</text>
</comment>
<evidence type="ECO:0000256" key="17">
    <source>
        <dbReference type="ARBA" id="ARBA00049628"/>
    </source>
</evidence>
<evidence type="ECO:0000256" key="5">
    <source>
        <dbReference type="ARBA" id="ARBA00022679"/>
    </source>
</evidence>
<feature type="domain" description="MobA-like NTP transferase" evidence="18">
    <location>
        <begin position="6"/>
        <end position="127"/>
    </location>
</feature>
<keyword evidence="21" id="KW-1185">Reference proteome</keyword>
<evidence type="ECO:0000256" key="1">
    <source>
        <dbReference type="ARBA" id="ARBA00001946"/>
    </source>
</evidence>
<evidence type="ECO:0000256" key="12">
    <source>
        <dbReference type="ARBA" id="ARBA00023268"/>
    </source>
</evidence>
<dbReference type="Pfam" id="PF12804">
    <property type="entry name" value="NTP_transf_3"/>
    <property type="match status" value="1"/>
</dbReference>
<evidence type="ECO:0000259" key="18">
    <source>
        <dbReference type="Pfam" id="PF12804"/>
    </source>
</evidence>
<evidence type="ECO:0000313" key="20">
    <source>
        <dbReference type="EMBL" id="MDM8563695.1"/>
    </source>
</evidence>
<comment type="cofactor">
    <cofactor evidence="1">
        <name>Mg(2+)</name>
        <dbReference type="ChEBI" id="CHEBI:18420"/>
    </cofactor>
</comment>
<evidence type="ECO:0000256" key="4">
    <source>
        <dbReference type="ARBA" id="ARBA00022490"/>
    </source>
</evidence>
<dbReference type="InterPro" id="IPR011004">
    <property type="entry name" value="Trimer_LpxA-like_sf"/>
</dbReference>
<keyword evidence="6 20" id="KW-0548">Nucleotidyltransferase</keyword>
<comment type="catalytic activity">
    <reaction evidence="16">
        <text>N-acetyl-alpha-D-glucosamine 1-phosphate + UTP + H(+) = UDP-N-acetyl-alpha-D-glucosamine + diphosphate</text>
        <dbReference type="Rhea" id="RHEA:13509"/>
        <dbReference type="ChEBI" id="CHEBI:15378"/>
        <dbReference type="ChEBI" id="CHEBI:33019"/>
        <dbReference type="ChEBI" id="CHEBI:46398"/>
        <dbReference type="ChEBI" id="CHEBI:57705"/>
        <dbReference type="ChEBI" id="CHEBI:57776"/>
        <dbReference type="EC" id="2.7.7.23"/>
    </reaction>
</comment>
<protein>
    <submittedName>
        <fullName evidence="20">Bifunctional UDP-N-acetylglucosamine diphosphorylase/glucosamine-1-phosphate N-acetyltransferase GlmU</fullName>
        <ecNumber evidence="20">2.3.1.157</ecNumber>
        <ecNumber evidence="20">2.7.7.23</ecNumber>
    </submittedName>
</protein>
<keyword evidence="9" id="KW-0460">Magnesium</keyword>
<dbReference type="EC" id="2.3.1.157" evidence="20"/>
<sequence>MKLSIIILAAGLGKRMHSEQPKVLHRLADKPLIRHVVNAALTLKPDNINIVYGYKGEQVRKAITDTHINWIEQAQQLGTGHAVAQVMPKIADDTLVLVLCGDVPLISPPTLQTLCSQADANSLGVLTVELDNPQGYGRMVRNAQGQVERIVEEKDADANQKKIREVNAGVYSIPATHLRRWLALLNNDNAQGEYYLTDIIALAAQENLPIHTTQTDNSYEVMGVNDRTQLATLERYYQTQQVNRLMLAGVTVFDPARLDIRGTVQTGRDVSIDVNVIFEGEIILGDRVKIGPHTVIRNAKIGDDVEILSHSVIDDVVIGAGCCIGPFTRLRPGTQLAEKVKIGNFVEMKKSKVAQGSKISHLSYI</sequence>
<evidence type="ECO:0000256" key="13">
    <source>
        <dbReference type="ARBA" id="ARBA00023315"/>
    </source>
</evidence>
<keyword evidence="12" id="KW-0511">Multifunctional enzyme</keyword>
<comment type="catalytic activity">
    <reaction evidence="15">
        <text>alpha-D-glucosamine 1-phosphate + acetyl-CoA = N-acetyl-alpha-D-glucosamine 1-phosphate + CoA + H(+)</text>
        <dbReference type="Rhea" id="RHEA:13725"/>
        <dbReference type="ChEBI" id="CHEBI:15378"/>
        <dbReference type="ChEBI" id="CHEBI:57287"/>
        <dbReference type="ChEBI" id="CHEBI:57288"/>
        <dbReference type="ChEBI" id="CHEBI:57776"/>
        <dbReference type="ChEBI" id="CHEBI:58516"/>
        <dbReference type="EC" id="2.3.1.157"/>
    </reaction>
</comment>
<dbReference type="InterPro" id="IPR005882">
    <property type="entry name" value="Bifunctional_GlmU"/>
</dbReference>
<gene>
    <name evidence="20" type="primary">glmU</name>
    <name evidence="20" type="ORF">QUF54_10110</name>
</gene>
<keyword evidence="8" id="KW-0677">Repeat</keyword>
<keyword evidence="10" id="KW-0133">Cell shape</keyword>
<dbReference type="SUPFAM" id="SSF53448">
    <property type="entry name" value="Nucleotide-diphospho-sugar transferases"/>
    <property type="match status" value="1"/>
</dbReference>
<dbReference type="Gene3D" id="2.160.10.10">
    <property type="entry name" value="Hexapeptide repeat proteins"/>
    <property type="match status" value="1"/>
</dbReference>
<evidence type="ECO:0000256" key="10">
    <source>
        <dbReference type="ARBA" id="ARBA00022960"/>
    </source>
</evidence>
<dbReference type="CDD" id="cd02540">
    <property type="entry name" value="GT2_GlmU_N_bac"/>
    <property type="match status" value="1"/>
</dbReference>
<evidence type="ECO:0000256" key="8">
    <source>
        <dbReference type="ARBA" id="ARBA00022737"/>
    </source>
</evidence>
<dbReference type="PANTHER" id="PTHR43584">
    <property type="entry name" value="NUCLEOTIDYL TRANSFERASE"/>
    <property type="match status" value="1"/>
</dbReference>
<evidence type="ECO:0000256" key="16">
    <source>
        <dbReference type="ARBA" id="ARBA00048493"/>
    </source>
</evidence>
<dbReference type="EMBL" id="JAUCGM010000811">
    <property type="protein sequence ID" value="MDM8563695.1"/>
    <property type="molecule type" value="Genomic_DNA"/>
</dbReference>
<feature type="non-terminal residue" evidence="20">
    <location>
        <position position="365"/>
    </location>
</feature>
<dbReference type="NCBIfam" id="TIGR01173">
    <property type="entry name" value="glmU"/>
    <property type="match status" value="1"/>
</dbReference>
<keyword evidence="13 20" id="KW-0012">Acyltransferase</keyword>
<name>A0ABT7VW16_9GAMM</name>
<dbReference type="Pfam" id="PF25087">
    <property type="entry name" value="GMPPB_C"/>
    <property type="match status" value="1"/>
</dbReference>
<evidence type="ECO:0000259" key="19">
    <source>
        <dbReference type="Pfam" id="PF25087"/>
    </source>
</evidence>
<dbReference type="SUPFAM" id="SSF51161">
    <property type="entry name" value="Trimeric LpxA-like enzymes"/>
    <property type="match status" value="1"/>
</dbReference>
<evidence type="ECO:0000256" key="11">
    <source>
        <dbReference type="ARBA" id="ARBA00022984"/>
    </source>
</evidence>
<keyword evidence="14" id="KW-0961">Cell wall biogenesis/degradation</keyword>
<keyword evidence="11" id="KW-0573">Peptidoglycan synthesis</keyword>
<feature type="domain" description="Mannose-1-phosphate guanyltransferase C-terminal" evidence="19">
    <location>
        <begin position="262"/>
        <end position="360"/>
    </location>
</feature>
<evidence type="ECO:0000256" key="15">
    <source>
        <dbReference type="ARBA" id="ARBA00048247"/>
    </source>
</evidence>
<reference evidence="20" key="1">
    <citation type="submission" date="2023-06" db="EMBL/GenBank/DDBJ databases">
        <title>Uncultivated large filamentous bacteria from sulfidic sediments reveal new species and different genomic features in energy metabolism and defense.</title>
        <authorList>
            <person name="Fonseca A."/>
        </authorList>
    </citation>
    <scope>NUCLEOTIDE SEQUENCE</scope>
    <source>
        <strain evidence="20">HSG4</strain>
    </source>
</reference>
<comment type="function">
    <text evidence="17">Catalyzes the last two sequential reactions in the de novo biosynthetic pathway for UDP-N-acetylglucosamine (UDP-GlcNAc). The C-terminal domain catalyzes the transfer of acetyl group from acetyl coenzyme A to glucosamine-1-phosphate (GlcN-1-P) to produce N-acetylglucosamine-1-phosphate (GlcNAc-1-P), which is converted into UDP-GlcNAc by the transfer of uridine 5-monophosphate (from uridine 5-triphosphate), a reaction catalyzed by the N-terminal domain.</text>
</comment>
<evidence type="ECO:0000256" key="9">
    <source>
        <dbReference type="ARBA" id="ARBA00022842"/>
    </source>
</evidence>
<evidence type="ECO:0000313" key="21">
    <source>
        <dbReference type="Proteomes" id="UP001171945"/>
    </source>
</evidence>
<dbReference type="EC" id="2.7.7.23" evidence="20"/>